<dbReference type="RefSeq" id="WP_060939925.1">
    <property type="nucleotide sequence ID" value="NZ_JAIHUT010000004.1"/>
</dbReference>
<feature type="transmembrane region" description="Helical" evidence="1">
    <location>
        <begin position="20"/>
        <end position="37"/>
    </location>
</feature>
<evidence type="ECO:0000313" key="3">
    <source>
        <dbReference type="Proteomes" id="UP000070533"/>
    </source>
</evidence>
<feature type="transmembrane region" description="Helical" evidence="1">
    <location>
        <begin position="99"/>
        <end position="121"/>
    </location>
</feature>
<dbReference type="Proteomes" id="UP000070533">
    <property type="component" value="Unassembled WGS sequence"/>
</dbReference>
<gene>
    <name evidence="2" type="ORF">HMPREF3226_00050</name>
</gene>
<evidence type="ECO:0000313" key="2">
    <source>
        <dbReference type="EMBL" id="KXA45084.1"/>
    </source>
</evidence>
<name>A0A133QQB6_9BACT</name>
<keyword evidence="3" id="KW-1185">Reference proteome</keyword>
<reference evidence="3" key="1">
    <citation type="submission" date="2016-01" db="EMBL/GenBank/DDBJ databases">
        <authorList>
            <person name="Mitreva M."/>
            <person name="Pepin K.H."/>
            <person name="Mihindukulasuriya K.A."/>
            <person name="Fulton R."/>
            <person name="Fronick C."/>
            <person name="O'Laughlin M."/>
            <person name="Miner T."/>
            <person name="Herter B."/>
            <person name="Rosa B.A."/>
            <person name="Cordes M."/>
            <person name="Tomlinson C."/>
            <person name="Wollam A."/>
            <person name="Palsikar V.B."/>
            <person name="Mardis E.R."/>
            <person name="Wilson R.K."/>
        </authorList>
    </citation>
    <scope>NUCLEOTIDE SEQUENCE [LARGE SCALE GENOMIC DNA]</scope>
    <source>
        <strain evidence="3">MJR7716</strain>
    </source>
</reference>
<comment type="caution">
    <text evidence="2">The sequence shown here is derived from an EMBL/GenBank/DDBJ whole genome shotgun (WGS) entry which is preliminary data.</text>
</comment>
<dbReference type="eggNOG" id="ENOG503490R">
    <property type="taxonomic scope" value="Bacteria"/>
</dbReference>
<organism evidence="2 3">
    <name type="scientific">Prevotella corporis</name>
    <dbReference type="NCBI Taxonomy" id="28128"/>
    <lineage>
        <taxon>Bacteria</taxon>
        <taxon>Pseudomonadati</taxon>
        <taxon>Bacteroidota</taxon>
        <taxon>Bacteroidia</taxon>
        <taxon>Bacteroidales</taxon>
        <taxon>Prevotellaceae</taxon>
        <taxon>Prevotella</taxon>
    </lineage>
</organism>
<feature type="transmembrane region" description="Helical" evidence="1">
    <location>
        <begin position="141"/>
        <end position="161"/>
    </location>
</feature>
<dbReference type="PATRIC" id="fig|28128.5.peg.49"/>
<protein>
    <submittedName>
        <fullName evidence="2">Uncharacterized protein</fullName>
    </submittedName>
</protein>
<keyword evidence="1" id="KW-1133">Transmembrane helix</keyword>
<evidence type="ECO:0000256" key="1">
    <source>
        <dbReference type="SAM" id="Phobius"/>
    </source>
</evidence>
<proteinExistence type="predicted"/>
<dbReference type="STRING" id="28128.HMPREF3226_00050"/>
<accession>A0A133QQB6</accession>
<dbReference type="EMBL" id="LRQG01000002">
    <property type="protein sequence ID" value="KXA45084.1"/>
    <property type="molecule type" value="Genomic_DNA"/>
</dbReference>
<dbReference type="OrthoDB" id="1082916at2"/>
<dbReference type="AlphaFoldDB" id="A0A133QQB6"/>
<keyword evidence="1" id="KW-0812">Transmembrane</keyword>
<sequence length="172" mass="18955">MAKSDTNKKLDEERISQRVLYALISIVAMVFIAFYLIGFNLPFAENPSFNAPLLTDVLIIGMCALFIAAVVVTVLSIVKTVKSTSASESIVNGIPVRRLSIAVFGFTLVSLLTTFILGSTQEMMINGIAFNNKFWLRVADMLINSSLILVLVAIGVVSFGATRYYRKRHKEV</sequence>
<feature type="transmembrane region" description="Helical" evidence="1">
    <location>
        <begin position="57"/>
        <end position="78"/>
    </location>
</feature>
<keyword evidence="1" id="KW-0472">Membrane</keyword>